<dbReference type="GO" id="GO:0016887">
    <property type="term" value="F:ATP hydrolysis activity"/>
    <property type="evidence" value="ECO:0007669"/>
    <property type="project" value="InterPro"/>
</dbReference>
<dbReference type="Pfam" id="PF05876">
    <property type="entry name" value="GpA_ATPase"/>
    <property type="match status" value="1"/>
</dbReference>
<reference evidence="4" key="1">
    <citation type="submission" date="2024-05" db="EMBL/GenBank/DDBJ databases">
        <authorList>
            <person name="Bunk B."/>
            <person name="Swiderski J."/>
            <person name="Sproer C."/>
            <person name="Thiel V."/>
        </authorList>
    </citation>
    <scope>NUCLEOTIDE SEQUENCE</scope>
    <source>
        <strain evidence="4">DSM 17735</strain>
    </source>
</reference>
<feature type="compositionally biased region" description="Low complexity" evidence="1">
    <location>
        <begin position="671"/>
        <end position="693"/>
    </location>
</feature>
<name>A0AAU7LWQ3_9BURK</name>
<feature type="region of interest" description="Disordered" evidence="1">
    <location>
        <begin position="671"/>
        <end position="705"/>
    </location>
</feature>
<gene>
    <name evidence="4" type="ORF">ABLV49_09100</name>
</gene>
<sequence>MNYADSDSDHKGRAQRALRAMFRRAWKKMKPPPRLSIAAWTVKYRVLSNEESSLRGRFSWNVSPALRGIAEVANHHATRKVVVQKSAQVGYTAGIVCNVIGYHIHYKPSVIVAAFPRAQAAKDFASEKLDPMIRACAVLRSRINLKSRADGNSMLRKRFPGGLAKLVGTNSPSDVKSTSARVVIVEEPDDAATDVRGQGNSIKLLEERVKTYADHLILIGGTPTAKDASAVEAEMRKTDKRYFHVPCHSCGETHVLAWENVTIPEPEDGAVREIYGRHQHEQAFYTCPHCGTVWTDDERIANLRRAEACGGGWVATADSAIPGFYLNELLSTFDESRIPVLARKYLEAKDKLDRGDPNDMIAFWNSTLGITWEYRGELPEEDVLRARAEKYDEWTCPMGALEVHATVDVQHDRLAVTVWAFGRGEEMWLVYWGELYAPTVVAHAGAWIELEQLLDKRIRHATGAALRIKAVGIDCSDGQTSDATYAFVRKHHKADRPVLALKGASDAVGKVEIWTPPKKVDPNNRSTKAARHGVSVGIVGTAKAKDLILGWSENAGRVRLEGNGPGRMHWYEGVRDDFYEQLLSEIKIPSRNNPARREWKPRTDRRNEALDCTVYAVYLYRAMRLHLRRPAQWDLAEHAVRQAPLLLEGDDAVFAPSAPAVPMQTSALQASDAVVQAPASAPVPPAKKVQPTPNSDSSSDDALFAPIRFY</sequence>
<organism evidence="4">
    <name type="scientific">Polaromonas hydrogenivorans</name>
    <dbReference type="NCBI Taxonomy" id="335476"/>
    <lineage>
        <taxon>Bacteria</taxon>
        <taxon>Pseudomonadati</taxon>
        <taxon>Pseudomonadota</taxon>
        <taxon>Betaproteobacteria</taxon>
        <taxon>Burkholderiales</taxon>
        <taxon>Comamonadaceae</taxon>
        <taxon>Polaromonas</taxon>
    </lineage>
</organism>
<evidence type="ECO:0000259" key="2">
    <source>
        <dbReference type="Pfam" id="PF05876"/>
    </source>
</evidence>
<feature type="domain" description="Phage terminase large subunit GpA ATPase" evidence="2">
    <location>
        <begin position="52"/>
        <end position="307"/>
    </location>
</feature>
<accession>A0AAU7LWQ3</accession>
<evidence type="ECO:0000313" key="4">
    <source>
        <dbReference type="EMBL" id="XBP71930.1"/>
    </source>
</evidence>
<evidence type="ECO:0000259" key="3">
    <source>
        <dbReference type="Pfam" id="PF20454"/>
    </source>
</evidence>
<feature type="domain" description="Terminase large subunit GpA endonuclease" evidence="3">
    <location>
        <begin position="322"/>
        <end position="630"/>
    </location>
</feature>
<proteinExistence type="predicted"/>
<dbReference type="RefSeq" id="WP_349281266.1">
    <property type="nucleotide sequence ID" value="NZ_CBCSCU010000004.1"/>
</dbReference>
<dbReference type="InterPro" id="IPR046454">
    <property type="entry name" value="GpA_endonuclease"/>
</dbReference>
<dbReference type="AlphaFoldDB" id="A0AAU7LWQ3"/>
<evidence type="ECO:0000256" key="1">
    <source>
        <dbReference type="SAM" id="MobiDB-lite"/>
    </source>
</evidence>
<protein>
    <submittedName>
        <fullName evidence="4">Phage terminase large subunit family protein</fullName>
    </submittedName>
</protein>
<dbReference type="Pfam" id="PF20454">
    <property type="entry name" value="GpA_nuclease"/>
    <property type="match status" value="1"/>
</dbReference>
<dbReference type="GO" id="GO:0004519">
    <property type="term" value="F:endonuclease activity"/>
    <property type="evidence" value="ECO:0007669"/>
    <property type="project" value="InterPro"/>
</dbReference>
<dbReference type="InterPro" id="IPR046453">
    <property type="entry name" value="GpA_ATPase"/>
</dbReference>
<dbReference type="EMBL" id="CP157675">
    <property type="protein sequence ID" value="XBP71930.1"/>
    <property type="molecule type" value="Genomic_DNA"/>
</dbReference>